<evidence type="ECO:0000313" key="3">
    <source>
        <dbReference type="Proteomes" id="UP000076837"/>
    </source>
</evidence>
<organism evidence="2 3">
    <name type="scientific">Didymella rabiei</name>
    <name type="common">Chickpea ascochyta blight fungus</name>
    <name type="synonym">Mycosphaerella rabiei</name>
    <dbReference type="NCBI Taxonomy" id="5454"/>
    <lineage>
        <taxon>Eukaryota</taxon>
        <taxon>Fungi</taxon>
        <taxon>Dikarya</taxon>
        <taxon>Ascomycota</taxon>
        <taxon>Pezizomycotina</taxon>
        <taxon>Dothideomycetes</taxon>
        <taxon>Pleosporomycetidae</taxon>
        <taxon>Pleosporales</taxon>
        <taxon>Pleosporineae</taxon>
        <taxon>Didymellaceae</taxon>
        <taxon>Ascochyta</taxon>
    </lineage>
</organism>
<dbReference type="AlphaFoldDB" id="A0A163HSV6"/>
<dbReference type="Pfam" id="PF26652">
    <property type="entry name" value="Zn_ribbon_double"/>
    <property type="match status" value="1"/>
</dbReference>
<sequence>MLFGKKNPAESFPALTPDQLEKQLETATRAEDAASSQYFSRTGVDEAEYPYLSTLVARDDGVWACCCGHENVLVHYSGKFPFKHLRTARYVWTRLWSVGRRFGIEWPRYRIGSVDAYRRDPVKTAHDVKHNLCLRKSEKVYDDAHAESMRKQRLQEELRQEKNRLQAQQPLTLRTQDEWQAKERAQRRPQPLRLPGWTQECNVGLLLIQTPGRACSSVLEPNVVPSQQPNLFILRRSETWTTAKNHERLNEEAHGVVKSTFEMRQYN</sequence>
<dbReference type="InterPro" id="IPR058253">
    <property type="entry name" value="Zn_ribbon_double"/>
</dbReference>
<accession>A0A163HSV6</accession>
<evidence type="ECO:0000313" key="2">
    <source>
        <dbReference type="EMBL" id="KZM25449.1"/>
    </source>
</evidence>
<feature type="domain" description="Probable double zinc ribbon" evidence="1">
    <location>
        <begin position="61"/>
        <end position="88"/>
    </location>
</feature>
<dbReference type="Proteomes" id="UP000076837">
    <property type="component" value="Unassembled WGS sequence"/>
</dbReference>
<keyword evidence="3" id="KW-1185">Reference proteome</keyword>
<reference evidence="2 3" key="1">
    <citation type="journal article" date="2016" name="Sci. Rep.">
        <title>Draft genome sequencing and secretome analysis of fungal phytopathogen Ascochyta rabiei provides insight into the necrotrophic effector repertoire.</title>
        <authorList>
            <person name="Verma S."/>
            <person name="Gazara R.K."/>
            <person name="Nizam S."/>
            <person name="Parween S."/>
            <person name="Chattopadhyay D."/>
            <person name="Verma P.K."/>
        </authorList>
    </citation>
    <scope>NUCLEOTIDE SEQUENCE [LARGE SCALE GENOMIC DNA]</scope>
    <source>
        <strain evidence="2 3">ArDII</strain>
    </source>
</reference>
<evidence type="ECO:0000259" key="1">
    <source>
        <dbReference type="Pfam" id="PF26652"/>
    </source>
</evidence>
<gene>
    <name evidence="2" type="ORF">ST47_g3407</name>
</gene>
<name>A0A163HSV6_DIDRA</name>
<dbReference type="EMBL" id="JYNV01000127">
    <property type="protein sequence ID" value="KZM25449.1"/>
    <property type="molecule type" value="Genomic_DNA"/>
</dbReference>
<comment type="caution">
    <text evidence="2">The sequence shown here is derived from an EMBL/GenBank/DDBJ whole genome shotgun (WGS) entry which is preliminary data.</text>
</comment>
<protein>
    <recommendedName>
        <fullName evidence="1">Probable double zinc ribbon domain-containing protein</fullName>
    </recommendedName>
</protein>
<proteinExistence type="predicted"/>